<keyword evidence="6 9" id="KW-0238">DNA-binding</keyword>
<evidence type="ECO:0000256" key="8">
    <source>
        <dbReference type="ARBA" id="ARBA00023306"/>
    </source>
</evidence>
<dbReference type="PROSITE" id="PS51900">
    <property type="entry name" value="CB"/>
    <property type="match status" value="1"/>
</dbReference>
<evidence type="ECO:0000256" key="4">
    <source>
        <dbReference type="ARBA" id="ARBA00022829"/>
    </source>
</evidence>
<dbReference type="GO" id="GO:0007059">
    <property type="term" value="P:chromosome segregation"/>
    <property type="evidence" value="ECO:0007669"/>
    <property type="project" value="UniProtKB-KW"/>
</dbReference>
<dbReference type="InterPro" id="IPR004107">
    <property type="entry name" value="Integrase_SAM-like_N"/>
</dbReference>
<evidence type="ECO:0000256" key="1">
    <source>
        <dbReference type="ARBA" id="ARBA00004496"/>
    </source>
</evidence>
<comment type="subcellular location">
    <subcellularLocation>
        <location evidence="1">Cytoplasm</location>
    </subcellularLocation>
</comment>
<dbReference type="Gene3D" id="1.10.150.130">
    <property type="match status" value="1"/>
</dbReference>
<dbReference type="InterPro" id="IPR010998">
    <property type="entry name" value="Integrase_recombinase_N"/>
</dbReference>
<dbReference type="PANTHER" id="PTHR30349:SF77">
    <property type="entry name" value="TYROSINE RECOMBINASE XERC"/>
    <property type="match status" value="1"/>
</dbReference>
<evidence type="ECO:0000256" key="5">
    <source>
        <dbReference type="ARBA" id="ARBA00022908"/>
    </source>
</evidence>
<dbReference type="PANTHER" id="PTHR30349">
    <property type="entry name" value="PHAGE INTEGRASE-RELATED"/>
    <property type="match status" value="1"/>
</dbReference>
<reference evidence="12 13" key="1">
    <citation type="submission" date="2019-11" db="EMBL/GenBank/DDBJ databases">
        <title>Genome sequences of 17 halophilic strains isolated from different environments.</title>
        <authorList>
            <person name="Furrow R.E."/>
        </authorList>
    </citation>
    <scope>NUCLEOTIDE SEQUENCE [LARGE SCALE GENOMIC DNA]</scope>
    <source>
        <strain evidence="12 13">22514_16_FS</strain>
    </source>
</reference>
<evidence type="ECO:0000256" key="7">
    <source>
        <dbReference type="ARBA" id="ARBA00023172"/>
    </source>
</evidence>
<evidence type="ECO:0000256" key="2">
    <source>
        <dbReference type="ARBA" id="ARBA00022490"/>
    </source>
</evidence>
<dbReference type="OrthoDB" id="9801717at2"/>
<proteinExistence type="predicted"/>
<keyword evidence="4" id="KW-0159">Chromosome partition</keyword>
<dbReference type="InterPro" id="IPR044068">
    <property type="entry name" value="CB"/>
</dbReference>
<dbReference type="EMBL" id="WMEQ01000008">
    <property type="protein sequence ID" value="MYL34275.1"/>
    <property type="molecule type" value="Genomic_DNA"/>
</dbReference>
<evidence type="ECO:0000256" key="9">
    <source>
        <dbReference type="PROSITE-ProRule" id="PRU01248"/>
    </source>
</evidence>
<dbReference type="InterPro" id="IPR011010">
    <property type="entry name" value="DNA_brk_join_enz"/>
</dbReference>
<evidence type="ECO:0000256" key="3">
    <source>
        <dbReference type="ARBA" id="ARBA00022618"/>
    </source>
</evidence>
<evidence type="ECO:0000256" key="6">
    <source>
        <dbReference type="ARBA" id="ARBA00023125"/>
    </source>
</evidence>
<name>A0A6I4ZVR0_9BACI</name>
<organism evidence="12 13">
    <name type="scientific">Pontibacillus yanchengensis</name>
    <dbReference type="NCBI Taxonomy" id="462910"/>
    <lineage>
        <taxon>Bacteria</taxon>
        <taxon>Bacillati</taxon>
        <taxon>Bacillota</taxon>
        <taxon>Bacilli</taxon>
        <taxon>Bacillales</taxon>
        <taxon>Bacillaceae</taxon>
        <taxon>Pontibacillus</taxon>
    </lineage>
</organism>
<dbReference type="PROSITE" id="PS51898">
    <property type="entry name" value="TYR_RECOMBINASE"/>
    <property type="match status" value="1"/>
</dbReference>
<dbReference type="GO" id="GO:0015074">
    <property type="term" value="P:DNA integration"/>
    <property type="evidence" value="ECO:0007669"/>
    <property type="project" value="UniProtKB-KW"/>
</dbReference>
<keyword evidence="7" id="KW-0233">DNA recombination</keyword>
<dbReference type="InterPro" id="IPR013762">
    <property type="entry name" value="Integrase-like_cat_sf"/>
</dbReference>
<dbReference type="RefSeq" id="WP_160909758.1">
    <property type="nucleotide sequence ID" value="NZ_WMEQ01000008.1"/>
</dbReference>
<sequence>MDNEGKALIHQFCEEYQFRLGERTLIAYRYNINDFFTWLNRPMQSTCVRDIRQYMGDLQKRGQKSTTICQKMASLRLFFFYLMDEEVVTINPVLAVTLPQLEDKLPVSLSQGQLQMLRELVKGSLREQAIIETMYATGVRLGELVDMNRTDINWGDRSILIRKGKGKKERIVLFSHYCKEILTAYLRERQDEQERLFLNSKGAPIQPRTLRKTFEKYTKQLGVKVTPHTMRHTFAAHLAKKGLPLVYIQDLLGHDTIEVTKLYARLDEQARKTTYDYYL</sequence>
<keyword evidence="5" id="KW-0229">DNA integration</keyword>
<keyword evidence="8" id="KW-0131">Cell cycle</keyword>
<dbReference type="SUPFAM" id="SSF56349">
    <property type="entry name" value="DNA breaking-rejoining enzymes"/>
    <property type="match status" value="1"/>
</dbReference>
<keyword evidence="2" id="KW-0963">Cytoplasm</keyword>
<dbReference type="GO" id="GO:0006310">
    <property type="term" value="P:DNA recombination"/>
    <property type="evidence" value="ECO:0007669"/>
    <property type="project" value="UniProtKB-KW"/>
</dbReference>
<evidence type="ECO:0000313" key="12">
    <source>
        <dbReference type="EMBL" id="MYL34275.1"/>
    </source>
</evidence>
<dbReference type="InterPro" id="IPR050090">
    <property type="entry name" value="Tyrosine_recombinase_XerCD"/>
</dbReference>
<dbReference type="Gene3D" id="1.10.443.10">
    <property type="entry name" value="Intergrase catalytic core"/>
    <property type="match status" value="1"/>
</dbReference>
<evidence type="ECO:0000313" key="13">
    <source>
        <dbReference type="Proteomes" id="UP000468638"/>
    </source>
</evidence>
<dbReference type="InterPro" id="IPR002104">
    <property type="entry name" value="Integrase_catalytic"/>
</dbReference>
<evidence type="ECO:0000259" key="10">
    <source>
        <dbReference type="PROSITE" id="PS51898"/>
    </source>
</evidence>
<comment type="caution">
    <text evidence="12">The sequence shown here is derived from an EMBL/GenBank/DDBJ whole genome shotgun (WGS) entry which is preliminary data.</text>
</comment>
<feature type="domain" description="Tyr recombinase" evidence="10">
    <location>
        <begin position="104"/>
        <end position="276"/>
    </location>
</feature>
<dbReference type="Proteomes" id="UP000468638">
    <property type="component" value="Unassembled WGS sequence"/>
</dbReference>
<dbReference type="GO" id="GO:0051301">
    <property type="term" value="P:cell division"/>
    <property type="evidence" value="ECO:0007669"/>
    <property type="project" value="UniProtKB-KW"/>
</dbReference>
<keyword evidence="3" id="KW-0132">Cell division</keyword>
<dbReference type="Pfam" id="PF00589">
    <property type="entry name" value="Phage_integrase"/>
    <property type="match status" value="1"/>
</dbReference>
<evidence type="ECO:0000259" key="11">
    <source>
        <dbReference type="PROSITE" id="PS51900"/>
    </source>
</evidence>
<dbReference type="GO" id="GO:0003677">
    <property type="term" value="F:DNA binding"/>
    <property type="evidence" value="ECO:0007669"/>
    <property type="project" value="UniProtKB-UniRule"/>
</dbReference>
<dbReference type="Pfam" id="PF02899">
    <property type="entry name" value="Phage_int_SAM_1"/>
    <property type="match status" value="1"/>
</dbReference>
<protein>
    <submittedName>
        <fullName evidence="12">Tyrosine-type recombinase/integrase</fullName>
    </submittedName>
</protein>
<accession>A0A6I4ZVR0</accession>
<feature type="domain" description="Core-binding (CB)" evidence="11">
    <location>
        <begin position="3"/>
        <end position="83"/>
    </location>
</feature>
<dbReference type="AlphaFoldDB" id="A0A6I4ZVR0"/>
<dbReference type="GO" id="GO:0005737">
    <property type="term" value="C:cytoplasm"/>
    <property type="evidence" value="ECO:0007669"/>
    <property type="project" value="UniProtKB-SubCell"/>
</dbReference>
<gene>
    <name evidence="12" type="ORF">GLW05_11765</name>
</gene>